<accession>A0A9P0MAW7</accession>
<sequence length="46" mass="5373">MVLAFVIDDTVNKMTEERKYHSEAETFLLCSPTGEYKKNLANHKNR</sequence>
<evidence type="ECO:0000313" key="2">
    <source>
        <dbReference type="Proteomes" id="UP001152888"/>
    </source>
</evidence>
<protein>
    <submittedName>
        <fullName evidence="1">Uncharacterized protein</fullName>
    </submittedName>
</protein>
<evidence type="ECO:0000313" key="1">
    <source>
        <dbReference type="EMBL" id="CAH2009696.1"/>
    </source>
</evidence>
<organism evidence="1 2">
    <name type="scientific">Acanthoscelides obtectus</name>
    <name type="common">Bean weevil</name>
    <name type="synonym">Bruchus obtectus</name>
    <dbReference type="NCBI Taxonomy" id="200917"/>
    <lineage>
        <taxon>Eukaryota</taxon>
        <taxon>Metazoa</taxon>
        <taxon>Ecdysozoa</taxon>
        <taxon>Arthropoda</taxon>
        <taxon>Hexapoda</taxon>
        <taxon>Insecta</taxon>
        <taxon>Pterygota</taxon>
        <taxon>Neoptera</taxon>
        <taxon>Endopterygota</taxon>
        <taxon>Coleoptera</taxon>
        <taxon>Polyphaga</taxon>
        <taxon>Cucujiformia</taxon>
        <taxon>Chrysomeloidea</taxon>
        <taxon>Chrysomelidae</taxon>
        <taxon>Bruchinae</taxon>
        <taxon>Bruchini</taxon>
        <taxon>Acanthoscelides</taxon>
    </lineage>
</organism>
<keyword evidence="2" id="KW-1185">Reference proteome</keyword>
<reference evidence="1" key="1">
    <citation type="submission" date="2022-03" db="EMBL/GenBank/DDBJ databases">
        <authorList>
            <person name="Sayadi A."/>
        </authorList>
    </citation>
    <scope>NUCLEOTIDE SEQUENCE</scope>
</reference>
<name>A0A9P0MAW7_ACAOB</name>
<dbReference type="Proteomes" id="UP001152888">
    <property type="component" value="Unassembled WGS sequence"/>
</dbReference>
<proteinExistence type="predicted"/>
<dbReference type="AlphaFoldDB" id="A0A9P0MAW7"/>
<gene>
    <name evidence="1" type="ORF">ACAOBT_LOCUS31051</name>
</gene>
<comment type="caution">
    <text evidence="1">The sequence shown here is derived from an EMBL/GenBank/DDBJ whole genome shotgun (WGS) entry which is preliminary data.</text>
</comment>
<dbReference type="EMBL" id="CAKOFQ010007906">
    <property type="protein sequence ID" value="CAH2009696.1"/>
    <property type="molecule type" value="Genomic_DNA"/>
</dbReference>